<dbReference type="Gene3D" id="2.10.55.10">
    <property type="entry name" value="Leishmanolysin domain 3"/>
    <property type="match status" value="1"/>
</dbReference>
<reference evidence="9 10" key="1">
    <citation type="submission" date="2015-09" db="EMBL/GenBank/DDBJ databases">
        <title>Draft genome of the parasitic nematode Teladorsagia circumcincta isolate WARC Sus (inbred).</title>
        <authorList>
            <person name="Mitreva M."/>
        </authorList>
    </citation>
    <scope>NUCLEOTIDE SEQUENCE [LARGE SCALE GENOMIC DNA]</scope>
    <source>
        <strain evidence="9 10">S</strain>
    </source>
</reference>
<keyword evidence="3 8" id="KW-0479">Metal-binding</keyword>
<sequence length="161" mass="18799">MNPGLVRTREKGALSRLTLALFEDSGWYKVNYDKAEDMMWGRNLGCGFAKQSCLTWMKKNLENPYPFCNTYADVRCSTKRLAKFRCDLVENSTISLPDEYNYNVETLYHDKNGRQVVGYGPLETADYCPFYRIEWEKGYNTKCTHSPNMYYRNFSPEKAIA</sequence>
<dbReference type="SUPFAM" id="SSF55486">
    <property type="entry name" value="Metalloproteases ('zincins'), catalytic domain"/>
    <property type="match status" value="1"/>
</dbReference>
<accession>A0A2G9V1X8</accession>
<dbReference type="GO" id="GO:0007155">
    <property type="term" value="P:cell adhesion"/>
    <property type="evidence" value="ECO:0007669"/>
    <property type="project" value="InterPro"/>
</dbReference>
<evidence type="ECO:0000313" key="10">
    <source>
        <dbReference type="Proteomes" id="UP000230423"/>
    </source>
</evidence>
<evidence type="ECO:0000256" key="1">
    <source>
        <dbReference type="ARBA" id="ARBA00005860"/>
    </source>
</evidence>
<dbReference type="PANTHER" id="PTHR10942:SF0">
    <property type="entry name" value="LEISHMANOLYSIN-LIKE PEPTIDASE"/>
    <property type="match status" value="1"/>
</dbReference>
<dbReference type="AlphaFoldDB" id="A0A2G9V1X8"/>
<dbReference type="GO" id="GO:0005737">
    <property type="term" value="C:cytoplasm"/>
    <property type="evidence" value="ECO:0007669"/>
    <property type="project" value="TreeGrafter"/>
</dbReference>
<dbReference type="Proteomes" id="UP000230423">
    <property type="component" value="Unassembled WGS sequence"/>
</dbReference>
<dbReference type="Pfam" id="PF01457">
    <property type="entry name" value="Peptidase_M8"/>
    <property type="match status" value="1"/>
</dbReference>
<evidence type="ECO:0000256" key="6">
    <source>
        <dbReference type="ARBA" id="ARBA00023049"/>
    </source>
</evidence>
<comment type="similarity">
    <text evidence="1 8">Belongs to the peptidase M8 family.</text>
</comment>
<evidence type="ECO:0000256" key="4">
    <source>
        <dbReference type="ARBA" id="ARBA00022801"/>
    </source>
</evidence>
<evidence type="ECO:0000256" key="2">
    <source>
        <dbReference type="ARBA" id="ARBA00022670"/>
    </source>
</evidence>
<dbReference type="GO" id="GO:0046872">
    <property type="term" value="F:metal ion binding"/>
    <property type="evidence" value="ECO:0007669"/>
    <property type="project" value="UniProtKB-KW"/>
</dbReference>
<dbReference type="InterPro" id="IPR001577">
    <property type="entry name" value="Peptidase_M8"/>
</dbReference>
<dbReference type="OrthoDB" id="5856025at2759"/>
<keyword evidence="10" id="KW-1185">Reference proteome</keyword>
<evidence type="ECO:0000256" key="5">
    <source>
        <dbReference type="ARBA" id="ARBA00022833"/>
    </source>
</evidence>
<keyword evidence="6 8" id="KW-0482">Metalloprotease</keyword>
<proteinExistence type="inferred from homology"/>
<evidence type="ECO:0000256" key="7">
    <source>
        <dbReference type="ARBA" id="ARBA00039717"/>
    </source>
</evidence>
<evidence type="ECO:0000313" key="9">
    <source>
        <dbReference type="EMBL" id="PIO76494.1"/>
    </source>
</evidence>
<dbReference type="GO" id="GO:0004222">
    <property type="term" value="F:metalloendopeptidase activity"/>
    <property type="evidence" value="ECO:0007669"/>
    <property type="project" value="UniProtKB-UniRule"/>
</dbReference>
<protein>
    <recommendedName>
        <fullName evidence="7 8">Leishmanolysin-like peptidase</fullName>
        <ecNumber evidence="8">3.4.24.-</ecNumber>
    </recommendedName>
</protein>
<keyword evidence="4 8" id="KW-0378">Hydrolase</keyword>
<name>A0A2G9V1X8_TELCI</name>
<keyword evidence="5 8" id="KW-0862">Zinc</keyword>
<dbReference type="Gene3D" id="3.90.132.10">
    <property type="entry name" value="Leishmanolysin , domain 2"/>
    <property type="match status" value="1"/>
</dbReference>
<evidence type="ECO:0000256" key="3">
    <source>
        <dbReference type="ARBA" id="ARBA00022723"/>
    </source>
</evidence>
<keyword evidence="2 8" id="KW-0645">Protease</keyword>
<dbReference type="EC" id="3.4.24.-" evidence="8"/>
<dbReference type="EMBL" id="KZ345048">
    <property type="protein sequence ID" value="PIO76494.1"/>
    <property type="molecule type" value="Genomic_DNA"/>
</dbReference>
<gene>
    <name evidence="9" type="ORF">TELCIR_01434</name>
</gene>
<organism evidence="9 10">
    <name type="scientific">Teladorsagia circumcincta</name>
    <name type="common">Brown stomach worm</name>
    <name type="synonym">Ostertagia circumcincta</name>
    <dbReference type="NCBI Taxonomy" id="45464"/>
    <lineage>
        <taxon>Eukaryota</taxon>
        <taxon>Metazoa</taxon>
        <taxon>Ecdysozoa</taxon>
        <taxon>Nematoda</taxon>
        <taxon>Chromadorea</taxon>
        <taxon>Rhabditida</taxon>
        <taxon>Rhabditina</taxon>
        <taxon>Rhabditomorpha</taxon>
        <taxon>Strongyloidea</taxon>
        <taxon>Trichostrongylidae</taxon>
        <taxon>Teladorsagia</taxon>
    </lineage>
</organism>
<dbReference type="GO" id="GO:0006508">
    <property type="term" value="P:proteolysis"/>
    <property type="evidence" value="ECO:0007669"/>
    <property type="project" value="UniProtKB-KW"/>
</dbReference>
<comment type="cofactor">
    <cofactor evidence="8">
        <name>Zn(2+)</name>
        <dbReference type="ChEBI" id="CHEBI:29105"/>
    </cofactor>
    <text evidence="8">Binds 1 zinc ion per subunit.</text>
</comment>
<dbReference type="GO" id="GO:0016020">
    <property type="term" value="C:membrane"/>
    <property type="evidence" value="ECO:0007669"/>
    <property type="project" value="InterPro"/>
</dbReference>
<evidence type="ECO:0000256" key="8">
    <source>
        <dbReference type="RuleBase" id="RU366077"/>
    </source>
</evidence>
<dbReference type="PANTHER" id="PTHR10942">
    <property type="entry name" value="LEISHMANOLYSIN-LIKE PEPTIDASE"/>
    <property type="match status" value="1"/>
</dbReference>